<accession>A0A553N196</accession>
<protein>
    <submittedName>
        <fullName evidence="1">Uncharacterized protein</fullName>
    </submittedName>
</protein>
<comment type="caution">
    <text evidence="1">The sequence shown here is derived from an EMBL/GenBank/DDBJ whole genome shotgun (WGS) entry which is preliminary data.</text>
</comment>
<name>A0A553N196_9TELE</name>
<sequence length="30" mass="3612">MCGQLLRRSLPFQKRLFGEKRMCGAEFRRP</sequence>
<organism evidence="1 2">
    <name type="scientific">Danionella cerebrum</name>
    <dbReference type="NCBI Taxonomy" id="2873325"/>
    <lineage>
        <taxon>Eukaryota</taxon>
        <taxon>Metazoa</taxon>
        <taxon>Chordata</taxon>
        <taxon>Craniata</taxon>
        <taxon>Vertebrata</taxon>
        <taxon>Euteleostomi</taxon>
        <taxon>Actinopterygii</taxon>
        <taxon>Neopterygii</taxon>
        <taxon>Teleostei</taxon>
        <taxon>Ostariophysi</taxon>
        <taxon>Cypriniformes</taxon>
        <taxon>Danionidae</taxon>
        <taxon>Danioninae</taxon>
        <taxon>Danionella</taxon>
    </lineage>
</organism>
<dbReference type="AlphaFoldDB" id="A0A553N196"/>
<proteinExistence type="predicted"/>
<dbReference type="Proteomes" id="UP000316079">
    <property type="component" value="Unassembled WGS sequence"/>
</dbReference>
<gene>
    <name evidence="1" type="ORF">DNTS_018815</name>
</gene>
<dbReference type="EMBL" id="SRMA01027140">
    <property type="protein sequence ID" value="TRY59199.1"/>
    <property type="molecule type" value="Genomic_DNA"/>
</dbReference>
<evidence type="ECO:0000313" key="2">
    <source>
        <dbReference type="Proteomes" id="UP000316079"/>
    </source>
</evidence>
<keyword evidence="2" id="KW-1185">Reference proteome</keyword>
<reference evidence="1 2" key="1">
    <citation type="journal article" date="2019" name="Sci. Data">
        <title>Hybrid genome assembly and annotation of Danionella translucida.</title>
        <authorList>
            <person name="Kadobianskyi M."/>
            <person name="Schulze L."/>
            <person name="Schuelke M."/>
            <person name="Judkewitz B."/>
        </authorList>
    </citation>
    <scope>NUCLEOTIDE SEQUENCE [LARGE SCALE GENOMIC DNA]</scope>
    <source>
        <strain evidence="1 2">Bolton</strain>
    </source>
</reference>
<evidence type="ECO:0000313" key="1">
    <source>
        <dbReference type="EMBL" id="TRY59199.1"/>
    </source>
</evidence>